<keyword evidence="2" id="KW-1185">Reference proteome</keyword>
<comment type="caution">
    <text evidence="1">The sequence shown here is derived from an EMBL/GenBank/DDBJ whole genome shotgun (WGS) entry which is preliminary data.</text>
</comment>
<reference evidence="1 2" key="1">
    <citation type="submission" date="2022-08" db="EMBL/GenBank/DDBJ databases">
        <title>Reclassification of Massilia species as members of the genera Telluria, Duganella, Pseudoduganella, Mokoshia gen. nov. and Zemynaea gen. nov. using orthogonal and non-orthogonal genome-based approaches.</title>
        <authorList>
            <person name="Bowman J.P."/>
        </authorList>
    </citation>
    <scope>NUCLEOTIDE SEQUENCE [LARGE SCALE GENOMIC DNA]</scope>
    <source>
        <strain evidence="1 2">JCM 31605</strain>
    </source>
</reference>
<dbReference type="Proteomes" id="UP001206126">
    <property type="component" value="Unassembled WGS sequence"/>
</dbReference>
<evidence type="ECO:0000313" key="1">
    <source>
        <dbReference type="EMBL" id="MCS0807164.1"/>
    </source>
</evidence>
<name>A0ABT2D7B3_9BURK</name>
<accession>A0ABT2D7B3</accession>
<proteinExistence type="predicted"/>
<protein>
    <submittedName>
        <fullName evidence="1">Uncharacterized protein</fullName>
    </submittedName>
</protein>
<gene>
    <name evidence="1" type="ORF">NX774_04425</name>
</gene>
<dbReference type="RefSeq" id="WP_258820941.1">
    <property type="nucleotide sequence ID" value="NZ_JANUHB010000001.1"/>
</dbReference>
<evidence type="ECO:0000313" key="2">
    <source>
        <dbReference type="Proteomes" id="UP001206126"/>
    </source>
</evidence>
<dbReference type="EMBL" id="JANUHB010000001">
    <property type="protein sequence ID" value="MCS0807164.1"/>
    <property type="molecule type" value="Genomic_DNA"/>
</dbReference>
<organism evidence="1 2">
    <name type="scientific">Massilia agilis</name>
    <dbReference type="NCBI Taxonomy" id="1811226"/>
    <lineage>
        <taxon>Bacteria</taxon>
        <taxon>Pseudomonadati</taxon>
        <taxon>Pseudomonadota</taxon>
        <taxon>Betaproteobacteria</taxon>
        <taxon>Burkholderiales</taxon>
        <taxon>Oxalobacteraceae</taxon>
        <taxon>Telluria group</taxon>
        <taxon>Massilia</taxon>
    </lineage>
</organism>
<sequence>MLLLPLAMAGSCAPAATFDHLSGGEQGTLRVEFELKGKEDGRPIHRTVVMVLRMESDESFEWADDHDVAGLAGAAAQREQAMAGASAGMNQLDMAAIARTCDRAPDSAECKAGQKAMADAMAQVDSAMRTGLPANGSASPYKDRGHSWHGLMAGTACGTIEGRLLDPGRPGGTTRIPTGANDGSSMATCLHKIIVDRKSNTARLMISPFEVARPDKQERGYYLIEALDLAGNANVRTENGVELRNIPFNGNRPAGTATYRGPRGVTTVRWTFERQ</sequence>